<dbReference type="SUPFAM" id="SSF88659">
    <property type="entry name" value="Sigma3 and sigma4 domains of RNA polymerase sigma factors"/>
    <property type="match status" value="1"/>
</dbReference>
<dbReference type="GO" id="GO:0016987">
    <property type="term" value="F:sigma factor activity"/>
    <property type="evidence" value="ECO:0007669"/>
    <property type="project" value="UniProtKB-KW"/>
</dbReference>
<sequence length="198" mass="23448">MYETSFNKRTSIITKRGRVNLNSKEELHLVKKAMKGNPKAYGNLIHYYQDYLYKTAFLYVKDEDSALDIVQESILKGYESIRKLKHPQFFKTWITKILINNSLTVLKRRNSTISIETIEDITKSYLQPMLEEKLDLYEAIDNLSEIYKTIIILKYFNDLKINEISSLMNIPEGSVKAYLYRAKKELKQYLKEDYLYAK</sequence>
<accession>A0A7V7QLK9</accession>
<evidence type="ECO:0000256" key="6">
    <source>
        <dbReference type="RuleBase" id="RU000716"/>
    </source>
</evidence>
<dbReference type="CDD" id="cd06171">
    <property type="entry name" value="Sigma70_r4"/>
    <property type="match status" value="1"/>
</dbReference>
<dbReference type="SUPFAM" id="SSF88946">
    <property type="entry name" value="Sigma2 domain of RNA polymerase sigma factors"/>
    <property type="match status" value="1"/>
</dbReference>
<dbReference type="InterPro" id="IPR014284">
    <property type="entry name" value="RNA_pol_sigma-70_dom"/>
</dbReference>
<reference evidence="9 10" key="1">
    <citation type="submission" date="2019-09" db="EMBL/GenBank/DDBJ databases">
        <authorList>
            <person name="Valk L.C."/>
        </authorList>
    </citation>
    <scope>NUCLEOTIDE SEQUENCE [LARGE SCALE GENOMIC DNA]</scope>
    <source>
        <strain evidence="9">GalUA</strain>
    </source>
</reference>
<dbReference type="GO" id="GO:0003677">
    <property type="term" value="F:DNA binding"/>
    <property type="evidence" value="ECO:0007669"/>
    <property type="project" value="UniProtKB-KW"/>
</dbReference>
<keyword evidence="2 6" id="KW-0805">Transcription regulation</keyword>
<keyword evidence="3 6" id="KW-0731">Sigma factor</keyword>
<dbReference type="Gene3D" id="1.10.10.10">
    <property type="entry name" value="Winged helix-like DNA-binding domain superfamily/Winged helix DNA-binding domain"/>
    <property type="match status" value="1"/>
</dbReference>
<organism evidence="9 10">
    <name type="scientific">Candidatus Galacturonatibacter soehngenii</name>
    <dbReference type="NCBI Taxonomy" id="2307010"/>
    <lineage>
        <taxon>Bacteria</taxon>
        <taxon>Bacillati</taxon>
        <taxon>Bacillota</taxon>
        <taxon>Clostridia</taxon>
        <taxon>Lachnospirales</taxon>
        <taxon>Lachnospiraceae</taxon>
        <taxon>Candidatus Galacturonatibacter</taxon>
    </lineage>
</organism>
<name>A0A7V7QLK9_9FIRM</name>
<dbReference type="NCBIfam" id="TIGR02954">
    <property type="entry name" value="Sig70_famx3"/>
    <property type="match status" value="1"/>
</dbReference>
<dbReference type="GO" id="GO:0006352">
    <property type="term" value="P:DNA-templated transcription initiation"/>
    <property type="evidence" value="ECO:0007669"/>
    <property type="project" value="InterPro"/>
</dbReference>
<dbReference type="AlphaFoldDB" id="A0A7V7QLK9"/>
<evidence type="ECO:0000256" key="4">
    <source>
        <dbReference type="ARBA" id="ARBA00023125"/>
    </source>
</evidence>
<dbReference type="Pfam" id="PF04542">
    <property type="entry name" value="Sigma70_r2"/>
    <property type="match status" value="1"/>
</dbReference>
<protein>
    <recommendedName>
        <fullName evidence="6">RNA polymerase sigma factor</fullName>
    </recommendedName>
</protein>
<evidence type="ECO:0000313" key="9">
    <source>
        <dbReference type="EMBL" id="KAB1439441.1"/>
    </source>
</evidence>
<evidence type="ECO:0000256" key="3">
    <source>
        <dbReference type="ARBA" id="ARBA00023082"/>
    </source>
</evidence>
<proteinExistence type="inferred from homology"/>
<evidence type="ECO:0000256" key="1">
    <source>
        <dbReference type="ARBA" id="ARBA00010641"/>
    </source>
</evidence>
<dbReference type="PANTHER" id="PTHR43133:SF51">
    <property type="entry name" value="RNA POLYMERASE SIGMA FACTOR"/>
    <property type="match status" value="1"/>
</dbReference>
<evidence type="ECO:0000313" key="10">
    <source>
        <dbReference type="Proteomes" id="UP000461768"/>
    </source>
</evidence>
<comment type="similarity">
    <text evidence="1 6">Belongs to the sigma-70 factor family. ECF subfamily.</text>
</comment>
<dbReference type="Proteomes" id="UP000461768">
    <property type="component" value="Unassembled WGS sequence"/>
</dbReference>
<dbReference type="InterPro" id="IPR036388">
    <property type="entry name" value="WH-like_DNA-bd_sf"/>
</dbReference>
<evidence type="ECO:0000256" key="5">
    <source>
        <dbReference type="ARBA" id="ARBA00023163"/>
    </source>
</evidence>
<dbReference type="EMBL" id="WAGX01000004">
    <property type="protein sequence ID" value="KAB1439441.1"/>
    <property type="molecule type" value="Genomic_DNA"/>
</dbReference>
<dbReference type="NCBIfam" id="TIGR02937">
    <property type="entry name" value="sigma70-ECF"/>
    <property type="match status" value="1"/>
</dbReference>
<evidence type="ECO:0000259" key="7">
    <source>
        <dbReference type="Pfam" id="PF04542"/>
    </source>
</evidence>
<keyword evidence="5 6" id="KW-0804">Transcription</keyword>
<gene>
    <name evidence="9" type="ORF">F7O84_03320</name>
</gene>
<dbReference type="InterPro" id="IPR000838">
    <property type="entry name" value="RNA_pol_sigma70_ECF_CS"/>
</dbReference>
<feature type="domain" description="RNA polymerase sigma-70 region 2" evidence="7">
    <location>
        <begin position="44"/>
        <end position="110"/>
    </location>
</feature>
<dbReference type="InterPro" id="IPR039425">
    <property type="entry name" value="RNA_pol_sigma-70-like"/>
</dbReference>
<evidence type="ECO:0000256" key="2">
    <source>
        <dbReference type="ARBA" id="ARBA00023015"/>
    </source>
</evidence>
<dbReference type="InterPro" id="IPR013249">
    <property type="entry name" value="RNA_pol_sigma70_r4_t2"/>
</dbReference>
<dbReference type="InterPro" id="IPR007627">
    <property type="entry name" value="RNA_pol_sigma70_r2"/>
</dbReference>
<evidence type="ECO:0000259" key="8">
    <source>
        <dbReference type="Pfam" id="PF08281"/>
    </source>
</evidence>
<dbReference type="PANTHER" id="PTHR43133">
    <property type="entry name" value="RNA POLYMERASE ECF-TYPE SIGMA FACTO"/>
    <property type="match status" value="1"/>
</dbReference>
<dbReference type="PROSITE" id="PS01063">
    <property type="entry name" value="SIGMA70_ECF"/>
    <property type="match status" value="1"/>
</dbReference>
<reference evidence="9 10" key="2">
    <citation type="submission" date="2020-02" db="EMBL/GenBank/DDBJ databases">
        <title>Candidatus Galacturonibacter soehngenii shows hetero-acetogenic catabolism of galacturonic acid but lacks a canonical carbon monoxide dehydrogenase/acetyl-CoA synthase complex.</title>
        <authorList>
            <person name="Diender M."/>
            <person name="Stouten G.R."/>
            <person name="Petersen J.F."/>
            <person name="Nielsen P.H."/>
            <person name="Dueholm M.S."/>
            <person name="Pronk J.T."/>
            <person name="Van Loosdrecht M.C.M."/>
        </authorList>
    </citation>
    <scope>NUCLEOTIDE SEQUENCE [LARGE SCALE GENOMIC DNA]</scope>
    <source>
        <strain evidence="9">GalUA</strain>
    </source>
</reference>
<feature type="domain" description="RNA polymerase sigma factor 70 region 4 type 2" evidence="8">
    <location>
        <begin position="135"/>
        <end position="186"/>
    </location>
</feature>
<dbReference type="OrthoDB" id="9784984at2"/>
<dbReference type="InterPro" id="IPR013325">
    <property type="entry name" value="RNA_pol_sigma_r2"/>
</dbReference>
<dbReference type="InterPro" id="IPR014300">
    <property type="entry name" value="RNA_pol_sigma-V"/>
</dbReference>
<keyword evidence="4 6" id="KW-0238">DNA-binding</keyword>
<dbReference type="InterPro" id="IPR013324">
    <property type="entry name" value="RNA_pol_sigma_r3/r4-like"/>
</dbReference>
<comment type="caution">
    <text evidence="9">The sequence shown here is derived from an EMBL/GenBank/DDBJ whole genome shotgun (WGS) entry which is preliminary data.</text>
</comment>
<dbReference type="GO" id="GO:0006950">
    <property type="term" value="P:response to stress"/>
    <property type="evidence" value="ECO:0007669"/>
    <property type="project" value="UniProtKB-ARBA"/>
</dbReference>
<dbReference type="Pfam" id="PF08281">
    <property type="entry name" value="Sigma70_r4_2"/>
    <property type="match status" value="1"/>
</dbReference>
<dbReference type="Gene3D" id="1.10.1740.10">
    <property type="match status" value="1"/>
</dbReference>
<keyword evidence="10" id="KW-1185">Reference proteome</keyword>